<gene>
    <name evidence="1" type="ORF">SAMN02910350_01950</name>
</gene>
<dbReference type="SUPFAM" id="SSF56784">
    <property type="entry name" value="HAD-like"/>
    <property type="match status" value="1"/>
</dbReference>
<dbReference type="InterPro" id="IPR007739">
    <property type="entry name" value="RgpF"/>
</dbReference>
<protein>
    <submittedName>
        <fullName evidence="1">Haloacid dehalogenase-like hydrolase</fullName>
    </submittedName>
</protein>
<dbReference type="AlphaFoldDB" id="A0A1G5S062"/>
<dbReference type="InterPro" id="IPR036412">
    <property type="entry name" value="HAD-like_sf"/>
</dbReference>
<dbReference type="InterPro" id="IPR023214">
    <property type="entry name" value="HAD_sf"/>
</dbReference>
<dbReference type="Gene3D" id="3.40.50.1000">
    <property type="entry name" value="HAD superfamily/HAD-like"/>
    <property type="match status" value="1"/>
</dbReference>
<dbReference type="Pfam" id="PF05045">
    <property type="entry name" value="RgpF"/>
    <property type="match status" value="1"/>
</dbReference>
<evidence type="ECO:0000313" key="1">
    <source>
        <dbReference type="EMBL" id="SCZ79762.1"/>
    </source>
</evidence>
<name>A0A1G5S062_PSEXY</name>
<sequence>MERLLYEKLSNERNPKYNIITDIVERDGTKVVVKRPYDSQAVEHIHRVFDSYRGLQELLQGSDFCVNDSKLVGDSIESEFLEGQHLTAEDAEDFLAAVKGAFIPKATEFVSTPEFEKVFGQVDLPRGVLACKYLDIDLIFDNIIKTDKGWQIIDYEWTFDFPIPINYMLYRVVKFSELPGNLVAISDEEKAEYQKMEDHFQSRYCFKDVKNLKELREHAEGRSKTSADFAIASRDYQIKQLQELIAAKDVHIRNIEAVNDQLRTIYDNTVNTRGYKTLESFRALAAFLRGKPSPARDAKKAEKEAKKAAKIAAREAKKAAARGEEAPSIAVHLHLFYVDLLPEFVSYFSNIPFRFDLYISCQPDADINVIKAGLKELKMANKTVVRPLQNRGRDLAPLYVAFAEEIKQHDYFLHVHSKKSLYSGQEKGGWRQFSLEILLGSPEKVNSIFDLFKNKNAGLVYPDIHEEVPMIAYSWLANAGLGQQLFAEYDLGEMPSVFNYPAGSFFWARTDALKPVFDHGYSYEDFPEEAGQTDGTLAHALERILPFISRKQGYDDFILYLEDKDTQVNKSLRPFYSNFKVDKELLIMKLSAYETISFDIFDTLITRTVYEPDDVFRIVEKVIANKYGKQVDFLKLRKSAEAAATAQYGALTTIDKIYVEVSKDKTIGDIAMDIKKLEIDIETAVCIPRKDMVEVYNALKSMGKRVILVSDMYLNRVEVVGLLHKCGIAYYDELLISCEVGARKDDGSMWNLVLSNVPADSFIHVGDNFRSDSQILMDRHVATHIVMNPRDLLALSDFAYFDKLAKRSLADSVVVGQAINGGIFNSPFAFDDKGQLHFKNMYDMGYTTMGPLMARFVEWIVDENKKSGERLLLLAREGYMLEQLIRGYCQGKGIEVPDIHYFLTSRRACAVPALENDEDIRELISQKYQGTFSNLLVERFGLELHSDDTDRQFDYETKPEELMAALEPYKDEIFDRAKKEKIAYMNYAEDFLLTSKEIAVVDVGFSGTIQYFLMKLTGRDIRGHYLALHSNKPERIGGKANAIFEITDPRLIDESKLMKYQLFLENALSAPFGQLINFTMENGQPKPSFKGDDFVSEDVKLLQKGILDYVTQYATGTKYLADEQVVDAVLVEDLFYDIIAAGTLTSEIAESLTVEDGYSRGGVQRFDIETGKWKVD</sequence>
<proteinExistence type="predicted"/>
<keyword evidence="1" id="KW-0378">Hydrolase</keyword>
<dbReference type="EMBL" id="FMWK01000010">
    <property type="protein sequence ID" value="SCZ79762.1"/>
    <property type="molecule type" value="Genomic_DNA"/>
</dbReference>
<reference evidence="1 2" key="1">
    <citation type="submission" date="2016-10" db="EMBL/GenBank/DDBJ databases">
        <authorList>
            <person name="de Groot N.N."/>
        </authorList>
    </citation>
    <scope>NUCLEOTIDE SEQUENCE [LARGE SCALE GENOMIC DNA]</scope>
    <source>
        <strain evidence="1 2">DSM 10317</strain>
    </source>
</reference>
<dbReference type="Pfam" id="PF00702">
    <property type="entry name" value="Hydrolase"/>
    <property type="match status" value="1"/>
</dbReference>
<accession>A0A1G5S062</accession>
<dbReference type="Gene3D" id="1.10.150.400">
    <property type="match status" value="1"/>
</dbReference>
<dbReference type="CDD" id="cd01427">
    <property type="entry name" value="HAD_like"/>
    <property type="match status" value="1"/>
</dbReference>
<evidence type="ECO:0000313" key="2">
    <source>
        <dbReference type="Proteomes" id="UP000199428"/>
    </source>
</evidence>
<dbReference type="GO" id="GO:0016787">
    <property type="term" value="F:hydrolase activity"/>
    <property type="evidence" value="ECO:0007669"/>
    <property type="project" value="UniProtKB-KW"/>
</dbReference>
<dbReference type="Proteomes" id="UP000199428">
    <property type="component" value="Unassembled WGS sequence"/>
</dbReference>
<organism evidence="1 2">
    <name type="scientific">Pseudobutyrivibrio xylanivorans</name>
    <dbReference type="NCBI Taxonomy" id="185007"/>
    <lineage>
        <taxon>Bacteria</taxon>
        <taxon>Bacillati</taxon>
        <taxon>Bacillota</taxon>
        <taxon>Clostridia</taxon>
        <taxon>Lachnospirales</taxon>
        <taxon>Lachnospiraceae</taxon>
        <taxon>Pseudobutyrivibrio</taxon>
    </lineage>
</organism>
<dbReference type="RefSeq" id="WP_090163121.1">
    <property type="nucleotide sequence ID" value="NZ_FMWK01000010.1"/>
</dbReference>